<proteinExistence type="predicted"/>
<protein>
    <submittedName>
        <fullName evidence="2">Uncharacterized protein</fullName>
    </submittedName>
</protein>
<dbReference type="EMBL" id="MGEJ01000017">
    <property type="protein sequence ID" value="OGL80017.1"/>
    <property type="molecule type" value="Genomic_DNA"/>
</dbReference>
<reference evidence="2 3" key="1">
    <citation type="journal article" date="2016" name="Nat. Commun.">
        <title>Thousands of microbial genomes shed light on interconnected biogeochemical processes in an aquifer system.</title>
        <authorList>
            <person name="Anantharaman K."/>
            <person name="Brown C.T."/>
            <person name="Hug L.A."/>
            <person name="Sharon I."/>
            <person name="Castelle C.J."/>
            <person name="Probst A.J."/>
            <person name="Thomas B.C."/>
            <person name="Singh A."/>
            <person name="Wilkins M.J."/>
            <person name="Karaoz U."/>
            <person name="Brodie E.L."/>
            <person name="Williams K.H."/>
            <person name="Hubbard S.S."/>
            <person name="Banfield J.F."/>
        </authorList>
    </citation>
    <scope>NUCLEOTIDE SEQUENCE [LARGE SCALE GENOMIC DNA]</scope>
</reference>
<evidence type="ECO:0000256" key="1">
    <source>
        <dbReference type="SAM" id="Phobius"/>
    </source>
</evidence>
<organism evidence="2 3">
    <name type="scientific">Candidatus Uhrbacteria bacterium RIFCSPLOWO2_01_FULL_47_24</name>
    <dbReference type="NCBI Taxonomy" id="1802401"/>
    <lineage>
        <taxon>Bacteria</taxon>
        <taxon>Candidatus Uhriibacteriota</taxon>
    </lineage>
</organism>
<accession>A0A1F7UQS0</accession>
<keyword evidence="1" id="KW-0472">Membrane</keyword>
<gene>
    <name evidence="2" type="ORF">A3B21_02520</name>
</gene>
<name>A0A1F7UQS0_9BACT</name>
<dbReference type="STRING" id="1802401.A3B21_02520"/>
<feature type="transmembrane region" description="Helical" evidence="1">
    <location>
        <begin position="7"/>
        <end position="31"/>
    </location>
</feature>
<sequence>MNATTRFIIINVLILLAVAALLVIIILPNIYGIISLSNGLSSVSARLIEITKSTSAFKQTAQNLAEVHQAIAEHEISSKDDGNEVGLFAALDGFAKEARVEQTINLKDGKRVVGDIWEYTLDIKIRGTFPGLLEYLKKIDEFNALLTFDNIAISSIKSDNSAFTIDALLGGTVRLMR</sequence>
<keyword evidence="1" id="KW-1133">Transmembrane helix</keyword>
<keyword evidence="1" id="KW-0812">Transmembrane</keyword>
<dbReference type="AlphaFoldDB" id="A0A1F7UQS0"/>
<comment type="caution">
    <text evidence="2">The sequence shown here is derived from an EMBL/GenBank/DDBJ whole genome shotgun (WGS) entry which is preliminary data.</text>
</comment>
<evidence type="ECO:0000313" key="3">
    <source>
        <dbReference type="Proteomes" id="UP000176897"/>
    </source>
</evidence>
<evidence type="ECO:0000313" key="2">
    <source>
        <dbReference type="EMBL" id="OGL80017.1"/>
    </source>
</evidence>
<dbReference type="Proteomes" id="UP000176897">
    <property type="component" value="Unassembled WGS sequence"/>
</dbReference>